<dbReference type="GO" id="GO:0045333">
    <property type="term" value="P:cellular respiration"/>
    <property type="evidence" value="ECO:0007669"/>
    <property type="project" value="InterPro"/>
</dbReference>
<dbReference type="CDD" id="cd07813">
    <property type="entry name" value="COQ10p_like"/>
    <property type="match status" value="1"/>
</dbReference>
<dbReference type="Proteomes" id="UP000621856">
    <property type="component" value="Unassembled WGS sequence"/>
</dbReference>
<sequence length="156" mass="18334">MPSHHDRRKVPYSADQMFDLVANVEEYPEFIPWCEGIRMRSDDAENGQGELIADMIVRYKIFRERFRSKVTLDRENHCITVDYIEGPFRKLVNIWHFEPQENGGCIVDFKIEFEFKNILLQTAAMQVFDKAFKYMSDAFIGRAAELYPAQGQQQKA</sequence>
<dbReference type="EMBL" id="BMGZ01000001">
    <property type="protein sequence ID" value="GGH96131.1"/>
    <property type="molecule type" value="Genomic_DNA"/>
</dbReference>
<dbReference type="Gene3D" id="3.30.530.20">
    <property type="match status" value="1"/>
</dbReference>
<dbReference type="InterPro" id="IPR023393">
    <property type="entry name" value="START-like_dom_sf"/>
</dbReference>
<accession>A0A8J3A7B8</accession>
<reference evidence="3" key="1">
    <citation type="journal article" date="2014" name="Int. J. Syst. Evol. Microbiol.">
        <title>Complete genome sequence of Corynebacterium casei LMG S-19264T (=DSM 44701T), isolated from a smear-ripened cheese.</title>
        <authorList>
            <consortium name="US DOE Joint Genome Institute (JGI-PGF)"/>
            <person name="Walter F."/>
            <person name="Albersmeier A."/>
            <person name="Kalinowski J."/>
            <person name="Ruckert C."/>
        </authorList>
    </citation>
    <scope>NUCLEOTIDE SEQUENCE</scope>
    <source>
        <strain evidence="3">CGMCC 1.14984</strain>
    </source>
</reference>
<gene>
    <name evidence="4" type="ORF">FF098_007115</name>
    <name evidence="3" type="ORF">GCM10011355_14310</name>
</gene>
<comment type="caution">
    <text evidence="3">The sequence shown here is derived from an EMBL/GenBank/DDBJ whole genome shotgun (WGS) entry which is preliminary data.</text>
</comment>
<dbReference type="SUPFAM" id="SSF55961">
    <property type="entry name" value="Bet v1-like"/>
    <property type="match status" value="1"/>
</dbReference>
<evidence type="ECO:0000259" key="2">
    <source>
        <dbReference type="Pfam" id="PF03364"/>
    </source>
</evidence>
<keyword evidence="6" id="KW-1185">Reference proteome</keyword>
<dbReference type="EMBL" id="VCJR02000001">
    <property type="protein sequence ID" value="NHK27666.1"/>
    <property type="molecule type" value="Genomic_DNA"/>
</dbReference>
<evidence type="ECO:0000256" key="1">
    <source>
        <dbReference type="ARBA" id="ARBA00008918"/>
    </source>
</evidence>
<evidence type="ECO:0000313" key="5">
    <source>
        <dbReference type="Proteomes" id="UP000621856"/>
    </source>
</evidence>
<dbReference type="InterPro" id="IPR005031">
    <property type="entry name" value="COQ10_START"/>
</dbReference>
<dbReference type="RefSeq" id="WP_155138805.1">
    <property type="nucleotide sequence ID" value="NZ_BMGZ01000001.1"/>
</dbReference>
<keyword evidence="3" id="KW-0830">Ubiquinone</keyword>
<dbReference type="Pfam" id="PF03364">
    <property type="entry name" value="Polyketide_cyc"/>
    <property type="match status" value="1"/>
</dbReference>
<organism evidence="3 5">
    <name type="scientific">Aquisalinus luteolus</name>
    <dbReference type="NCBI Taxonomy" id="1566827"/>
    <lineage>
        <taxon>Bacteria</taxon>
        <taxon>Pseudomonadati</taxon>
        <taxon>Pseudomonadota</taxon>
        <taxon>Alphaproteobacteria</taxon>
        <taxon>Parvularculales</taxon>
        <taxon>Parvularculaceae</taxon>
        <taxon>Aquisalinus</taxon>
    </lineage>
</organism>
<proteinExistence type="inferred from homology"/>
<name>A0A8J3A7B8_9PROT</name>
<reference evidence="3" key="3">
    <citation type="submission" date="2020-09" db="EMBL/GenBank/DDBJ databases">
        <authorList>
            <person name="Sun Q."/>
            <person name="Zhou Y."/>
        </authorList>
    </citation>
    <scope>NUCLEOTIDE SEQUENCE</scope>
    <source>
        <strain evidence="3">CGMCC 1.14984</strain>
    </source>
</reference>
<dbReference type="AlphaFoldDB" id="A0A8J3A7B8"/>
<reference evidence="4 6" key="2">
    <citation type="submission" date="2020-02" db="EMBL/GenBank/DDBJ databases">
        <title>Genome sequence of Parvularcula flava strain NH6-79.</title>
        <authorList>
            <person name="Abdul Karim M.H."/>
            <person name="Lam M.Q."/>
            <person name="Chen S.J."/>
            <person name="Yahya A."/>
            <person name="Shahir S."/>
            <person name="Shamsir M.S."/>
            <person name="Chong C.S."/>
        </authorList>
    </citation>
    <scope>NUCLEOTIDE SEQUENCE [LARGE SCALE GENOMIC DNA]</scope>
    <source>
        <strain evidence="4 6">NH6-79</strain>
    </source>
</reference>
<dbReference type="GO" id="GO:0048039">
    <property type="term" value="F:ubiquinone binding"/>
    <property type="evidence" value="ECO:0007669"/>
    <property type="project" value="InterPro"/>
</dbReference>
<feature type="domain" description="Coenzyme Q-binding protein COQ10 START" evidence="2">
    <location>
        <begin position="10"/>
        <end position="139"/>
    </location>
</feature>
<dbReference type="InterPro" id="IPR044996">
    <property type="entry name" value="COQ10-like"/>
</dbReference>
<dbReference type="PANTHER" id="PTHR12901">
    <property type="entry name" value="SPERM PROTEIN HOMOLOG"/>
    <property type="match status" value="1"/>
</dbReference>
<dbReference type="PANTHER" id="PTHR12901:SF10">
    <property type="entry name" value="COENZYME Q-BINDING PROTEIN COQ10, MITOCHONDRIAL"/>
    <property type="match status" value="1"/>
</dbReference>
<evidence type="ECO:0000313" key="4">
    <source>
        <dbReference type="EMBL" id="NHK27666.1"/>
    </source>
</evidence>
<evidence type="ECO:0000313" key="6">
    <source>
        <dbReference type="Proteomes" id="UP000818603"/>
    </source>
</evidence>
<dbReference type="Proteomes" id="UP000818603">
    <property type="component" value="Unassembled WGS sequence"/>
</dbReference>
<protein>
    <submittedName>
        <fullName evidence="4">Type II toxin-antitoxin system RatA family toxin</fullName>
    </submittedName>
    <submittedName>
        <fullName evidence="3">Ubiquinone-binding protein</fullName>
    </submittedName>
</protein>
<comment type="similarity">
    <text evidence="1">Belongs to the ribosome association toxin RatA family.</text>
</comment>
<evidence type="ECO:0000313" key="3">
    <source>
        <dbReference type="EMBL" id="GGH96131.1"/>
    </source>
</evidence>